<dbReference type="PROSITE" id="PS50222">
    <property type="entry name" value="EF_HAND_2"/>
    <property type="match status" value="2"/>
</dbReference>
<feature type="region of interest" description="Disordered" evidence="2">
    <location>
        <begin position="1"/>
        <end position="29"/>
    </location>
</feature>
<dbReference type="CDD" id="cd00051">
    <property type="entry name" value="EFh"/>
    <property type="match status" value="2"/>
</dbReference>
<sequence>MSYSSAAPSRLSASSAASPYPSQPVSTSNYKNPTVYASGGISSAYTTSSSYQQQHAPEYEWKLNTVSTGGREYLLDTVTNFVYIQPRPSDWIKAVGRKDPGTGQLRVEEQRDEKGLFAELDQYLKSTQTKFKDMFSSFAVNNRGSLDIHGLARLLRQVRPNITDGEIYYFQVMLDVDGDGQIEYDEFMETVKVSLAAEKGEAGGMSARTRSVMDSLADKLGSTVSSTKRVFDDLDYETGRKGFLVFPDFARFLSKVMPNLQAADKRSIVAYLNSLDLNHTGHISFTQLMRYMSKAPAGSVSPAVAVTPASQSRSEFEWKLSPVSTGGREYLLDMETNFVYFQPRPTEWLKAVGKKDPYSGQLKVEEQRDEKGLFAELDQYLKNTQTKFKDMFSSFAVNNRDSLDIHGLARLLRKVQPNITDGEIYYFQVMLDVDGDGQIEYDEFMETVKVSLAVEKGEAGGMSARTRSVMDSLASTLFNSVRTANQVFNDLDAGRKGSLAFPDFARFLSKVMPNLQAADKRSIVAYLNSLDLNHTGHISFTQLMR</sequence>
<dbReference type="SMART" id="SM00054">
    <property type="entry name" value="EFh"/>
    <property type="match status" value="5"/>
</dbReference>
<dbReference type="InterPro" id="IPR011992">
    <property type="entry name" value="EF-hand-dom_pair"/>
</dbReference>
<feature type="domain" description="EF-hand" evidence="3">
    <location>
        <begin position="173"/>
        <end position="197"/>
    </location>
</feature>
<evidence type="ECO:0000256" key="1">
    <source>
        <dbReference type="ARBA" id="ARBA00022837"/>
    </source>
</evidence>
<dbReference type="AlphaFoldDB" id="A0A250X1Y6"/>
<reference evidence="4 5" key="1">
    <citation type="submission" date="2017-08" db="EMBL/GenBank/DDBJ databases">
        <title>Acidophilic green algal genome provides insights into adaptation to an acidic environment.</title>
        <authorList>
            <person name="Hirooka S."/>
            <person name="Hirose Y."/>
            <person name="Kanesaki Y."/>
            <person name="Higuchi S."/>
            <person name="Fujiwara T."/>
            <person name="Onuma R."/>
            <person name="Era A."/>
            <person name="Ohbayashi R."/>
            <person name="Uzuka A."/>
            <person name="Nozaki H."/>
            <person name="Yoshikawa H."/>
            <person name="Miyagishima S.Y."/>
        </authorList>
    </citation>
    <scope>NUCLEOTIDE SEQUENCE [LARGE SCALE GENOMIC DNA]</scope>
    <source>
        <strain evidence="4 5">NIES-2499</strain>
    </source>
</reference>
<comment type="caution">
    <text evidence="4">The sequence shown here is derived from an EMBL/GenBank/DDBJ whole genome shotgun (WGS) entry which is preliminary data.</text>
</comment>
<feature type="domain" description="EF-hand" evidence="3">
    <location>
        <begin position="430"/>
        <end position="454"/>
    </location>
</feature>
<evidence type="ECO:0000313" key="5">
    <source>
        <dbReference type="Proteomes" id="UP000232323"/>
    </source>
</evidence>
<evidence type="ECO:0000256" key="2">
    <source>
        <dbReference type="SAM" id="MobiDB-lite"/>
    </source>
</evidence>
<dbReference type="STRING" id="1157962.A0A250X1Y6"/>
<evidence type="ECO:0000259" key="3">
    <source>
        <dbReference type="PROSITE" id="PS50222"/>
    </source>
</evidence>
<dbReference type="GO" id="GO:0005509">
    <property type="term" value="F:calcium ion binding"/>
    <property type="evidence" value="ECO:0007669"/>
    <property type="project" value="InterPro"/>
</dbReference>
<dbReference type="InterPro" id="IPR018247">
    <property type="entry name" value="EF_Hand_1_Ca_BS"/>
</dbReference>
<keyword evidence="5" id="KW-1185">Reference proteome</keyword>
<dbReference type="InterPro" id="IPR043520">
    <property type="entry name" value="SPT21"/>
</dbReference>
<dbReference type="PANTHER" id="PTHR47500">
    <property type="entry name" value="EF-HAND CALCIUM-BINDING DOMAIN-CONTAINING PROTEIN"/>
    <property type="match status" value="1"/>
</dbReference>
<protein>
    <recommendedName>
        <fullName evidence="3">EF-hand domain-containing protein</fullName>
    </recommendedName>
</protein>
<name>A0A250X1Y6_9CHLO</name>
<gene>
    <name evidence="4" type="ORF">CEUSTIGMA_g4549.t1</name>
</gene>
<dbReference type="OrthoDB" id="533661at2759"/>
<organism evidence="4 5">
    <name type="scientific">Chlamydomonas eustigma</name>
    <dbReference type="NCBI Taxonomy" id="1157962"/>
    <lineage>
        <taxon>Eukaryota</taxon>
        <taxon>Viridiplantae</taxon>
        <taxon>Chlorophyta</taxon>
        <taxon>core chlorophytes</taxon>
        <taxon>Chlorophyceae</taxon>
        <taxon>CS clade</taxon>
        <taxon>Chlamydomonadales</taxon>
        <taxon>Chlamydomonadaceae</taxon>
        <taxon>Chlamydomonas</taxon>
    </lineage>
</organism>
<accession>A0A250X1Y6</accession>
<dbReference type="EMBL" id="BEGY01000022">
    <property type="protein sequence ID" value="GAX77103.1"/>
    <property type="molecule type" value="Genomic_DNA"/>
</dbReference>
<dbReference type="Gene3D" id="1.10.238.10">
    <property type="entry name" value="EF-hand"/>
    <property type="match status" value="2"/>
</dbReference>
<dbReference type="PANTHER" id="PTHR47500:SF3">
    <property type="entry name" value="EF-HAND DOMAIN-CONTAINING PROTEIN"/>
    <property type="match status" value="1"/>
</dbReference>
<dbReference type="Pfam" id="PF13499">
    <property type="entry name" value="EF-hand_7"/>
    <property type="match status" value="2"/>
</dbReference>
<dbReference type="SUPFAM" id="SSF47473">
    <property type="entry name" value="EF-hand"/>
    <property type="match status" value="3"/>
</dbReference>
<dbReference type="Proteomes" id="UP000232323">
    <property type="component" value="Unassembled WGS sequence"/>
</dbReference>
<evidence type="ECO:0000313" key="4">
    <source>
        <dbReference type="EMBL" id="GAX77103.1"/>
    </source>
</evidence>
<dbReference type="InterPro" id="IPR002048">
    <property type="entry name" value="EF_hand_dom"/>
</dbReference>
<proteinExistence type="predicted"/>
<dbReference type="PROSITE" id="PS00018">
    <property type="entry name" value="EF_HAND_1"/>
    <property type="match status" value="2"/>
</dbReference>
<feature type="compositionally biased region" description="Low complexity" evidence="2">
    <location>
        <begin position="1"/>
        <end position="26"/>
    </location>
</feature>
<keyword evidence="1" id="KW-0106">Calcium</keyword>